<dbReference type="VEuPathDB" id="FungiDB:PC110_g2049"/>
<dbReference type="InterPro" id="IPR050951">
    <property type="entry name" value="Retrovirus_Pol_polyprotein"/>
</dbReference>
<evidence type="ECO:0000259" key="2">
    <source>
        <dbReference type="PROSITE" id="PS50994"/>
    </source>
</evidence>
<dbReference type="EMBL" id="JAENGZ010002228">
    <property type="protein sequence ID" value="KAG6944447.1"/>
    <property type="molecule type" value="Genomic_DNA"/>
</dbReference>
<feature type="region of interest" description="Disordered" evidence="1">
    <location>
        <begin position="129"/>
        <end position="189"/>
    </location>
</feature>
<dbReference type="InterPro" id="IPR001584">
    <property type="entry name" value="Integrase_cat-core"/>
</dbReference>
<gene>
    <name evidence="3" type="ORF">JG687_00017866</name>
</gene>
<name>A0A8T1TQA0_9STRA</name>
<dbReference type="PANTHER" id="PTHR37984">
    <property type="entry name" value="PROTEIN CBG26694"/>
    <property type="match status" value="1"/>
</dbReference>
<accession>A0A8T1TQA0</accession>
<dbReference type="AlphaFoldDB" id="A0A8T1TQA0"/>
<dbReference type="GO" id="GO:0015074">
    <property type="term" value="P:DNA integration"/>
    <property type="evidence" value="ECO:0007669"/>
    <property type="project" value="InterPro"/>
</dbReference>
<dbReference type="Proteomes" id="UP000688947">
    <property type="component" value="Unassembled WGS sequence"/>
</dbReference>
<dbReference type="OrthoDB" id="108168at2759"/>
<dbReference type="PANTHER" id="PTHR37984:SF5">
    <property type="entry name" value="PROTEIN NYNRIN-LIKE"/>
    <property type="match status" value="1"/>
</dbReference>
<dbReference type="PROSITE" id="PS50994">
    <property type="entry name" value="INTEGRASE"/>
    <property type="match status" value="1"/>
</dbReference>
<feature type="domain" description="Integrase catalytic" evidence="2">
    <location>
        <begin position="1"/>
        <end position="124"/>
    </location>
</feature>
<protein>
    <recommendedName>
        <fullName evidence="2">Integrase catalytic domain-containing protein</fullName>
    </recommendedName>
</protein>
<feature type="region of interest" description="Disordered" evidence="1">
    <location>
        <begin position="212"/>
        <end position="259"/>
    </location>
</feature>
<evidence type="ECO:0000313" key="3">
    <source>
        <dbReference type="EMBL" id="KAG6944447.1"/>
    </source>
</evidence>
<evidence type="ECO:0000313" key="4">
    <source>
        <dbReference type="Proteomes" id="UP000688947"/>
    </source>
</evidence>
<evidence type="ECO:0000256" key="1">
    <source>
        <dbReference type="SAM" id="MobiDB-lite"/>
    </source>
</evidence>
<organism evidence="3 4">
    <name type="scientific">Phytophthora cactorum</name>
    <dbReference type="NCBI Taxonomy" id="29920"/>
    <lineage>
        <taxon>Eukaryota</taxon>
        <taxon>Sar</taxon>
        <taxon>Stramenopiles</taxon>
        <taxon>Oomycota</taxon>
        <taxon>Peronosporomycetes</taxon>
        <taxon>Peronosporales</taxon>
        <taxon>Peronosporaceae</taxon>
        <taxon>Phytophthora</taxon>
    </lineage>
</organism>
<feature type="compositionally biased region" description="Polar residues" evidence="1">
    <location>
        <begin position="153"/>
        <end position="163"/>
    </location>
</feature>
<comment type="caution">
    <text evidence="3">The sequence shown here is derived from an EMBL/GenBank/DDBJ whole genome shotgun (WGS) entry which is preliminary data.</text>
</comment>
<feature type="compositionally biased region" description="Basic residues" evidence="1">
    <location>
        <begin position="227"/>
        <end position="238"/>
    </location>
</feature>
<proteinExistence type="predicted"/>
<reference evidence="3" key="1">
    <citation type="submission" date="2021-01" db="EMBL/GenBank/DDBJ databases">
        <title>Phytophthora aleatoria, a newly-described species from Pinus radiata is distinct from Phytophthora cactorum isolates based on comparative genomics.</title>
        <authorList>
            <person name="Mcdougal R."/>
            <person name="Panda P."/>
            <person name="Williams N."/>
            <person name="Studholme D.J."/>
        </authorList>
    </citation>
    <scope>NUCLEOTIDE SEQUENCE</scope>
    <source>
        <strain evidence="3">NZFS 3830</strain>
    </source>
</reference>
<sequence>MVHLASVAASITAVQTAAIFVDTVYRHHGLPASIVSDRDPRFTAAFWSGIFKSLGTRLLMSTVAHPETDGQTERVNRVLGDVLRSYATSFTSWSSFLPMVEFAFSNAEHASTGLTPFYVNYGQHPRVPAPLGVESSHPNAIDDNDEEDAYPSASHSSGSNLPGSTGDAFEYSGDDDRENSHDISSTLLNGGTTRTAAKAAVYGVRTRAATRTALPALTGSPAPSVATRRHRRLPRVSRRGGAQQWEHHHALSQTGRLEH</sequence>